<feature type="binding site" evidence="4">
    <location>
        <position position="227"/>
    </location>
    <ligand>
        <name>a divalent metal cation</name>
        <dbReference type="ChEBI" id="CHEBI:60240"/>
        <label>1</label>
    </ligand>
</feature>
<dbReference type="AlphaFoldDB" id="A0A4R0XJN8"/>
<evidence type="ECO:0000256" key="1">
    <source>
        <dbReference type="ARBA" id="ARBA00006964"/>
    </source>
</evidence>
<keyword evidence="3 4" id="KW-0479">Metal-binding</keyword>
<dbReference type="GO" id="GO:0005737">
    <property type="term" value="C:cytoplasm"/>
    <property type="evidence" value="ECO:0007669"/>
    <property type="project" value="TreeGrafter"/>
</dbReference>
<dbReference type="FunFam" id="3.40.1390.30:FF:000001">
    <property type="entry name" value="GTP cyclohydrolase 1 type 2"/>
    <property type="match status" value="1"/>
</dbReference>
<evidence type="ECO:0000256" key="4">
    <source>
        <dbReference type="PIRSR" id="PIRSR602678-1"/>
    </source>
</evidence>
<dbReference type="OrthoDB" id="9792792at2"/>
<evidence type="ECO:0000313" key="5">
    <source>
        <dbReference type="EMBL" id="TCG10843.1"/>
    </source>
</evidence>
<evidence type="ECO:0000256" key="2">
    <source>
        <dbReference type="ARBA" id="ARBA00022112"/>
    </source>
</evidence>
<feature type="binding site" evidence="4">
    <location>
        <position position="70"/>
    </location>
    <ligand>
        <name>a divalent metal cation</name>
        <dbReference type="ChEBI" id="CHEBI:60240"/>
        <label>1</label>
    </ligand>
</feature>
<dbReference type="Pfam" id="PF01784">
    <property type="entry name" value="DUF34_NIF3"/>
    <property type="match status" value="1"/>
</dbReference>
<dbReference type="PANTHER" id="PTHR13799">
    <property type="entry name" value="NGG1 INTERACTING FACTOR 3"/>
    <property type="match status" value="1"/>
</dbReference>
<dbReference type="RefSeq" id="WP_131613540.1">
    <property type="nucleotide sequence ID" value="NZ_PSZP01000020.1"/>
</dbReference>
<dbReference type="Proteomes" id="UP000291072">
    <property type="component" value="Unassembled WGS sequence"/>
</dbReference>
<sequence length="262" mass="29956">MLNKKVTVKKVTNVLEELFPLKLAEEWDKVGIQIGSPKKIVENIVVTMEITTKVIDFAVKNKADLIVTFHPFLFNDSDFEVKPVQPWKKKIHSRLIKTGIATYSMHTAFDKEPKGMRLAALRKLGLEKGAKMIKGLEYGTLINWEGTLGQLMQLFKEKMKSSVTLTNVEKKRTKINKVAFIPGSGSIEGIQTAWKENDIDLVVTSDIKWSEWVTINEEGISIMEVSHIVEDVFTEHIYNFLTKAFKDINIHMIEFEPIIKHI</sequence>
<dbReference type="PANTHER" id="PTHR13799:SF14">
    <property type="entry name" value="GTP CYCLOHYDROLASE 1 TYPE 2 HOMOLOG"/>
    <property type="match status" value="1"/>
</dbReference>
<dbReference type="InterPro" id="IPR036069">
    <property type="entry name" value="DUF34/NIF3_sf"/>
</dbReference>
<proteinExistence type="inferred from homology"/>
<reference evidence="5 6" key="1">
    <citation type="submission" date="2018-02" db="EMBL/GenBank/DDBJ databases">
        <title>Mycoplasma marinum and Mycoplasma todarodis sp. nov., moderately halophilic and psychrotolerant mycoplasmas isolated from cephalopods.</title>
        <authorList>
            <person name="Viver T."/>
        </authorList>
    </citation>
    <scope>NUCLEOTIDE SEQUENCE [LARGE SCALE GENOMIC DNA]</scope>
    <source>
        <strain evidence="5 6">5H</strain>
    </source>
</reference>
<comment type="similarity">
    <text evidence="1">Belongs to the GTP cyclohydrolase I type 2/NIF3 family.</text>
</comment>
<protein>
    <recommendedName>
        <fullName evidence="2">GTP cyclohydrolase 1 type 2 homolog</fullName>
    </recommendedName>
</protein>
<comment type="caution">
    <text evidence="5">The sequence shown here is derived from an EMBL/GenBank/DDBJ whole genome shotgun (WGS) entry which is preliminary data.</text>
</comment>
<dbReference type="Gene3D" id="3.40.1390.30">
    <property type="entry name" value="NIF3 (NGG1p interacting factor 3)-like"/>
    <property type="match status" value="1"/>
</dbReference>
<organism evidence="5 6">
    <name type="scientific">Mycoplasma todarodis</name>
    <dbReference type="NCBI Taxonomy" id="1937191"/>
    <lineage>
        <taxon>Bacteria</taxon>
        <taxon>Bacillati</taxon>
        <taxon>Mycoplasmatota</taxon>
        <taxon>Mollicutes</taxon>
        <taxon>Mycoplasmataceae</taxon>
        <taxon>Mycoplasma</taxon>
    </lineage>
</organism>
<evidence type="ECO:0000313" key="6">
    <source>
        <dbReference type="Proteomes" id="UP000291072"/>
    </source>
</evidence>
<feature type="binding site" evidence="4">
    <location>
        <position position="110"/>
    </location>
    <ligand>
        <name>a divalent metal cation</name>
        <dbReference type="ChEBI" id="CHEBI:60240"/>
        <label>1</label>
    </ligand>
</feature>
<dbReference type="SUPFAM" id="SSF102705">
    <property type="entry name" value="NIF3 (NGG1p interacting factor 3)-like"/>
    <property type="match status" value="1"/>
</dbReference>
<dbReference type="GO" id="GO:0046872">
    <property type="term" value="F:metal ion binding"/>
    <property type="evidence" value="ECO:0007669"/>
    <property type="project" value="UniProtKB-KW"/>
</dbReference>
<accession>A0A4R0XJN8</accession>
<feature type="binding site" evidence="4">
    <location>
        <position position="230"/>
    </location>
    <ligand>
        <name>a divalent metal cation</name>
        <dbReference type="ChEBI" id="CHEBI:60240"/>
        <label>1</label>
    </ligand>
</feature>
<evidence type="ECO:0000256" key="3">
    <source>
        <dbReference type="ARBA" id="ARBA00022723"/>
    </source>
</evidence>
<name>A0A4R0XJN8_9MOLU</name>
<dbReference type="EMBL" id="PSZP01000020">
    <property type="protein sequence ID" value="TCG10843.1"/>
    <property type="molecule type" value="Genomic_DNA"/>
</dbReference>
<dbReference type="InterPro" id="IPR002678">
    <property type="entry name" value="DUF34/NIF3"/>
</dbReference>
<keyword evidence="6" id="KW-1185">Reference proteome</keyword>
<gene>
    <name evidence="5" type="ORF">C4B25_02815</name>
</gene>